<name>A0A517MQ97_9BACT</name>
<feature type="chain" id="PRO_5021815722" evidence="1">
    <location>
        <begin position="41"/>
        <end position="164"/>
    </location>
</feature>
<dbReference type="KEGG" id="amob:HG15A2_03220"/>
<reference evidence="2 3" key="1">
    <citation type="submission" date="2019-02" db="EMBL/GenBank/DDBJ databases">
        <title>Deep-cultivation of Planctomycetes and their phenomic and genomic characterization uncovers novel biology.</title>
        <authorList>
            <person name="Wiegand S."/>
            <person name="Jogler M."/>
            <person name="Boedeker C."/>
            <person name="Pinto D."/>
            <person name="Vollmers J."/>
            <person name="Rivas-Marin E."/>
            <person name="Kohn T."/>
            <person name="Peeters S.H."/>
            <person name="Heuer A."/>
            <person name="Rast P."/>
            <person name="Oberbeckmann S."/>
            <person name="Bunk B."/>
            <person name="Jeske O."/>
            <person name="Meyerdierks A."/>
            <person name="Storesund J.E."/>
            <person name="Kallscheuer N."/>
            <person name="Luecker S."/>
            <person name="Lage O.M."/>
            <person name="Pohl T."/>
            <person name="Merkel B.J."/>
            <person name="Hornburger P."/>
            <person name="Mueller R.-W."/>
            <person name="Bruemmer F."/>
            <person name="Labrenz M."/>
            <person name="Spormann A.M."/>
            <person name="Op den Camp H."/>
            <person name="Overmann J."/>
            <person name="Amann R."/>
            <person name="Jetten M.S.M."/>
            <person name="Mascher T."/>
            <person name="Medema M.H."/>
            <person name="Devos D.P."/>
            <person name="Kaster A.-K."/>
            <person name="Ovreas L."/>
            <person name="Rohde M."/>
            <person name="Galperin M.Y."/>
            <person name="Jogler C."/>
        </authorList>
    </citation>
    <scope>NUCLEOTIDE SEQUENCE [LARGE SCALE GENOMIC DNA]</scope>
    <source>
        <strain evidence="2 3">HG15A2</strain>
    </source>
</reference>
<sequence length="164" mass="17478" precursor="true">MPVHSASTDVGVSMFRRINMVRKAVALCLAVVLLCQTVQAGQCVCSKSPTKCSTSCACRGNLSGHHDTVVCAECSASCCTASRDKSSIPSQPCKCQCHPAPFGAIPPPADGTPELIELLQVAVVYAPYEAVMHTPSSLRQLRFARATDSWSPLDTCVLFCRFLA</sequence>
<gene>
    <name evidence="2" type="ORF">HG15A2_03220</name>
</gene>
<evidence type="ECO:0000256" key="1">
    <source>
        <dbReference type="SAM" id="SignalP"/>
    </source>
</evidence>
<organism evidence="2 3">
    <name type="scientific">Adhaeretor mobilis</name>
    <dbReference type="NCBI Taxonomy" id="1930276"/>
    <lineage>
        <taxon>Bacteria</taxon>
        <taxon>Pseudomonadati</taxon>
        <taxon>Planctomycetota</taxon>
        <taxon>Planctomycetia</taxon>
        <taxon>Pirellulales</taxon>
        <taxon>Lacipirellulaceae</taxon>
        <taxon>Adhaeretor</taxon>
    </lineage>
</organism>
<dbReference type="Proteomes" id="UP000319852">
    <property type="component" value="Chromosome"/>
</dbReference>
<proteinExistence type="predicted"/>
<keyword evidence="3" id="KW-1185">Reference proteome</keyword>
<dbReference type="EMBL" id="CP036263">
    <property type="protein sequence ID" value="QDS97063.1"/>
    <property type="molecule type" value="Genomic_DNA"/>
</dbReference>
<feature type="signal peptide" evidence="1">
    <location>
        <begin position="1"/>
        <end position="40"/>
    </location>
</feature>
<dbReference type="AlphaFoldDB" id="A0A517MQ97"/>
<accession>A0A517MQ97</accession>
<evidence type="ECO:0000313" key="3">
    <source>
        <dbReference type="Proteomes" id="UP000319852"/>
    </source>
</evidence>
<protein>
    <submittedName>
        <fullName evidence="2">Uncharacterized protein</fullName>
    </submittedName>
</protein>
<keyword evidence="1" id="KW-0732">Signal</keyword>
<evidence type="ECO:0000313" key="2">
    <source>
        <dbReference type="EMBL" id="QDS97063.1"/>
    </source>
</evidence>